<evidence type="ECO:0000313" key="6">
    <source>
        <dbReference type="Proteomes" id="UP000006729"/>
    </source>
</evidence>
<reference evidence="5 6" key="1">
    <citation type="journal article" date="2006" name="Science">
        <title>The genome of black cottonwood, Populus trichocarpa (Torr. &amp; Gray).</title>
        <authorList>
            <person name="Tuskan G.A."/>
            <person name="Difazio S."/>
            <person name="Jansson S."/>
            <person name="Bohlmann J."/>
            <person name="Grigoriev I."/>
            <person name="Hellsten U."/>
            <person name="Putnam N."/>
            <person name="Ralph S."/>
            <person name="Rombauts S."/>
            <person name="Salamov A."/>
            <person name="Schein J."/>
            <person name="Sterck L."/>
            <person name="Aerts A."/>
            <person name="Bhalerao R.R."/>
            <person name="Bhalerao R.P."/>
            <person name="Blaudez D."/>
            <person name="Boerjan W."/>
            <person name="Brun A."/>
            <person name="Brunner A."/>
            <person name="Busov V."/>
            <person name="Campbell M."/>
            <person name="Carlson J."/>
            <person name="Chalot M."/>
            <person name="Chapman J."/>
            <person name="Chen G.L."/>
            <person name="Cooper D."/>
            <person name="Coutinho P.M."/>
            <person name="Couturier J."/>
            <person name="Covert S."/>
            <person name="Cronk Q."/>
            <person name="Cunningham R."/>
            <person name="Davis J."/>
            <person name="Degroeve S."/>
            <person name="Dejardin A."/>
            <person name="Depamphilis C."/>
            <person name="Detter J."/>
            <person name="Dirks B."/>
            <person name="Dubchak I."/>
            <person name="Duplessis S."/>
            <person name="Ehlting J."/>
            <person name="Ellis B."/>
            <person name="Gendler K."/>
            <person name="Goodstein D."/>
            <person name="Gribskov M."/>
            <person name="Grimwood J."/>
            <person name="Groover A."/>
            <person name="Gunter L."/>
            <person name="Hamberger B."/>
            <person name="Heinze B."/>
            <person name="Helariutta Y."/>
            <person name="Henrissat B."/>
            <person name="Holligan D."/>
            <person name="Holt R."/>
            <person name="Huang W."/>
            <person name="Islam-Faridi N."/>
            <person name="Jones S."/>
            <person name="Jones-Rhoades M."/>
            <person name="Jorgensen R."/>
            <person name="Joshi C."/>
            <person name="Kangasjarvi J."/>
            <person name="Karlsson J."/>
            <person name="Kelleher C."/>
            <person name="Kirkpatrick R."/>
            <person name="Kirst M."/>
            <person name="Kohler A."/>
            <person name="Kalluri U."/>
            <person name="Larimer F."/>
            <person name="Leebens-Mack J."/>
            <person name="Leple J.C."/>
            <person name="Locascio P."/>
            <person name="Lou Y."/>
            <person name="Lucas S."/>
            <person name="Martin F."/>
            <person name="Montanini B."/>
            <person name="Napoli C."/>
            <person name="Nelson D.R."/>
            <person name="Nelson C."/>
            <person name="Nieminen K."/>
            <person name="Nilsson O."/>
            <person name="Pereda V."/>
            <person name="Peter G."/>
            <person name="Philippe R."/>
            <person name="Pilate G."/>
            <person name="Poliakov A."/>
            <person name="Razumovskaya J."/>
            <person name="Richardson P."/>
            <person name="Rinaldi C."/>
            <person name="Ritland K."/>
            <person name="Rouze P."/>
            <person name="Ryaboy D."/>
            <person name="Schmutz J."/>
            <person name="Schrader J."/>
            <person name="Segerman B."/>
            <person name="Shin H."/>
            <person name="Siddiqui A."/>
            <person name="Sterky F."/>
            <person name="Terry A."/>
            <person name="Tsai C.J."/>
            <person name="Uberbacher E."/>
            <person name="Unneberg P."/>
            <person name="Vahala J."/>
            <person name="Wall K."/>
            <person name="Wessler S."/>
            <person name="Yang G."/>
            <person name="Yin T."/>
            <person name="Douglas C."/>
            <person name="Marra M."/>
            <person name="Sandberg G."/>
            <person name="Van de Peer Y."/>
            <person name="Rokhsar D."/>
        </authorList>
    </citation>
    <scope>NUCLEOTIDE SEQUENCE [LARGE SCALE GENOMIC DNA]</scope>
    <source>
        <strain evidence="6">cv. Nisqually</strain>
    </source>
</reference>
<gene>
    <name evidence="5" type="ORF">POPTR_011G026800</name>
</gene>
<dbReference type="InterPro" id="IPR005177">
    <property type="entry name" value="Kinase-pyrophosphorylase"/>
</dbReference>
<evidence type="ECO:0000256" key="1">
    <source>
        <dbReference type="ARBA" id="ARBA00022527"/>
    </source>
</evidence>
<dbReference type="InParanoid" id="A0A2K1YER1"/>
<protein>
    <submittedName>
        <fullName evidence="5">Uncharacterized protein</fullName>
    </submittedName>
</protein>
<evidence type="ECO:0000256" key="4">
    <source>
        <dbReference type="ARBA" id="ARBA00022777"/>
    </source>
</evidence>
<keyword evidence="6" id="KW-1185">Reference proteome</keyword>
<keyword evidence="1" id="KW-0723">Serine/threonine-protein kinase</keyword>
<evidence type="ECO:0000256" key="2">
    <source>
        <dbReference type="ARBA" id="ARBA00022679"/>
    </source>
</evidence>
<dbReference type="Proteomes" id="UP000006729">
    <property type="component" value="Chromosome 11"/>
</dbReference>
<proteinExistence type="predicted"/>
<keyword evidence="4" id="KW-0418">Kinase</keyword>
<dbReference type="EMBL" id="CM009300">
    <property type="protein sequence ID" value="PNT11517.1"/>
    <property type="molecule type" value="Genomic_DNA"/>
</dbReference>
<dbReference type="GO" id="GO:0005524">
    <property type="term" value="F:ATP binding"/>
    <property type="evidence" value="ECO:0007669"/>
    <property type="project" value="InterPro"/>
</dbReference>
<dbReference type="AlphaFoldDB" id="A0A2K1YER1"/>
<organism evidence="5 6">
    <name type="scientific">Populus trichocarpa</name>
    <name type="common">Western balsam poplar</name>
    <name type="synonym">Populus balsamifera subsp. trichocarpa</name>
    <dbReference type="NCBI Taxonomy" id="3694"/>
    <lineage>
        <taxon>Eukaryota</taxon>
        <taxon>Viridiplantae</taxon>
        <taxon>Streptophyta</taxon>
        <taxon>Embryophyta</taxon>
        <taxon>Tracheophyta</taxon>
        <taxon>Spermatophyta</taxon>
        <taxon>Magnoliopsida</taxon>
        <taxon>eudicotyledons</taxon>
        <taxon>Gunneridae</taxon>
        <taxon>Pentapetalae</taxon>
        <taxon>rosids</taxon>
        <taxon>fabids</taxon>
        <taxon>Malpighiales</taxon>
        <taxon>Salicaceae</taxon>
        <taxon>Saliceae</taxon>
        <taxon>Populus</taxon>
    </lineage>
</organism>
<dbReference type="GO" id="GO:0004674">
    <property type="term" value="F:protein serine/threonine kinase activity"/>
    <property type="evidence" value="ECO:0007669"/>
    <property type="project" value="UniProtKB-KW"/>
</dbReference>
<evidence type="ECO:0000313" key="5">
    <source>
        <dbReference type="EMBL" id="PNT11517.1"/>
    </source>
</evidence>
<sequence length="110" mass="12476">MEIIKQAAKEGAMAVYTLADPSMAESAKLACNVNDDKESEAKSLGFSEEVRSNYSEMDYVREELKFAPMVFAQNPVRSDRKAIEETSAVILRIYHDRQHKCSTPRITKRC</sequence>
<dbReference type="PANTHER" id="PTHR31756:SF3">
    <property type="entry name" value="PYRUVATE, PHOSPHATE DIKINASE REGULATORY PROTEIN 1, CHLOROPLASTIC"/>
    <property type="match status" value="1"/>
</dbReference>
<accession>A0A2K1YER1</accession>
<evidence type="ECO:0000256" key="3">
    <source>
        <dbReference type="ARBA" id="ARBA00022741"/>
    </source>
</evidence>
<keyword evidence="3" id="KW-0547">Nucleotide-binding</keyword>
<name>A0A2K1YER1_POPTR</name>
<dbReference type="PANTHER" id="PTHR31756">
    <property type="entry name" value="PYRUVATE, PHOSPHATE DIKINASE REGULATORY PROTEIN 1, CHLOROPLASTIC"/>
    <property type="match status" value="1"/>
</dbReference>
<keyword evidence="2" id="KW-0808">Transferase</keyword>
<dbReference type="STRING" id="3694.A0A2K1YER1"/>